<dbReference type="PRINTS" id="PR01023">
    <property type="entry name" value="NAFLGMOTY"/>
</dbReference>
<dbReference type="SUPFAM" id="SSF49503">
    <property type="entry name" value="Cupredoxins"/>
    <property type="match status" value="1"/>
</dbReference>
<dbReference type="InterPro" id="IPR036737">
    <property type="entry name" value="OmpA-like_sf"/>
</dbReference>
<evidence type="ECO:0000256" key="1">
    <source>
        <dbReference type="ARBA" id="ARBA00004442"/>
    </source>
</evidence>
<comment type="caution">
    <text evidence="8">The sequence shown here is derived from an EMBL/GenBank/DDBJ whole genome shotgun (WGS) entry which is preliminary data.</text>
</comment>
<dbReference type="CDD" id="cd07185">
    <property type="entry name" value="OmpA_C-like"/>
    <property type="match status" value="1"/>
</dbReference>
<evidence type="ECO:0000256" key="6">
    <source>
        <dbReference type="SAM" id="SignalP"/>
    </source>
</evidence>
<organism evidence="8 9">
    <name type="scientific">Stenotrophobium rhamnosiphilum</name>
    <dbReference type="NCBI Taxonomy" id="2029166"/>
    <lineage>
        <taxon>Bacteria</taxon>
        <taxon>Pseudomonadati</taxon>
        <taxon>Pseudomonadota</taxon>
        <taxon>Gammaproteobacteria</taxon>
        <taxon>Nevskiales</taxon>
        <taxon>Nevskiaceae</taxon>
        <taxon>Stenotrophobium</taxon>
    </lineage>
</organism>
<comment type="subcellular location">
    <subcellularLocation>
        <location evidence="1">Cell outer membrane</location>
    </subcellularLocation>
</comment>
<dbReference type="PANTHER" id="PTHR30329:SF21">
    <property type="entry name" value="LIPOPROTEIN YIAD-RELATED"/>
    <property type="match status" value="1"/>
</dbReference>
<evidence type="ECO:0000313" key="9">
    <source>
        <dbReference type="Proteomes" id="UP000244248"/>
    </source>
</evidence>
<feature type="compositionally biased region" description="Low complexity" evidence="5">
    <location>
        <begin position="250"/>
        <end position="271"/>
    </location>
</feature>
<dbReference type="InterPro" id="IPR028096">
    <property type="entry name" value="EfeO_Cupredoxin"/>
</dbReference>
<keyword evidence="2 4" id="KW-0472">Membrane</keyword>
<evidence type="ECO:0000313" key="8">
    <source>
        <dbReference type="EMBL" id="PTU30936.1"/>
    </source>
</evidence>
<keyword evidence="3" id="KW-0998">Cell outer membrane</keyword>
<dbReference type="InterPro" id="IPR008972">
    <property type="entry name" value="Cupredoxin"/>
</dbReference>
<dbReference type="PROSITE" id="PS51123">
    <property type="entry name" value="OMPA_2"/>
    <property type="match status" value="1"/>
</dbReference>
<reference evidence="8 9" key="1">
    <citation type="submission" date="2018-04" db="EMBL/GenBank/DDBJ databases">
        <title>Novel species isolated from glacier.</title>
        <authorList>
            <person name="Liu Q."/>
            <person name="Xin Y.-H."/>
        </authorList>
    </citation>
    <scope>NUCLEOTIDE SEQUENCE [LARGE SCALE GENOMIC DNA]</scope>
    <source>
        <strain evidence="8 9">GT1R17</strain>
    </source>
</reference>
<accession>A0A2T5MEE2</accession>
<keyword evidence="6" id="KW-0732">Signal</keyword>
<dbReference type="InterPro" id="IPR050330">
    <property type="entry name" value="Bact_OuterMem_StrucFunc"/>
</dbReference>
<dbReference type="RefSeq" id="WP_107940521.1">
    <property type="nucleotide sequence ID" value="NZ_QANS01000004.1"/>
</dbReference>
<evidence type="ECO:0000256" key="2">
    <source>
        <dbReference type="ARBA" id="ARBA00023136"/>
    </source>
</evidence>
<evidence type="ECO:0000256" key="3">
    <source>
        <dbReference type="ARBA" id="ARBA00023237"/>
    </source>
</evidence>
<evidence type="ECO:0000259" key="7">
    <source>
        <dbReference type="PROSITE" id="PS51123"/>
    </source>
</evidence>
<dbReference type="Pfam" id="PF13473">
    <property type="entry name" value="Cupredoxin_1"/>
    <property type="match status" value="1"/>
</dbReference>
<name>A0A2T5MEE2_9GAMM</name>
<evidence type="ECO:0000256" key="4">
    <source>
        <dbReference type="PROSITE-ProRule" id="PRU00473"/>
    </source>
</evidence>
<dbReference type="Proteomes" id="UP000244248">
    <property type="component" value="Unassembled WGS sequence"/>
</dbReference>
<dbReference type="PANTHER" id="PTHR30329">
    <property type="entry name" value="STATOR ELEMENT OF FLAGELLAR MOTOR COMPLEX"/>
    <property type="match status" value="1"/>
</dbReference>
<dbReference type="InterPro" id="IPR006665">
    <property type="entry name" value="OmpA-like"/>
</dbReference>
<dbReference type="Pfam" id="PF00691">
    <property type="entry name" value="OmpA"/>
    <property type="match status" value="1"/>
</dbReference>
<dbReference type="OrthoDB" id="9782229at2"/>
<feature type="chain" id="PRO_5015607611" description="OmpA-like domain-containing protein" evidence="6">
    <location>
        <begin position="26"/>
        <end position="363"/>
    </location>
</feature>
<sequence>MKNKKLVALCSAVVAVHLSGCGVLASNGLDYSSYPIPKLPADSVAVTCQMPESGKPVSLEGCKSGDTIVLHGVNFEFNKATLTINAKSLLDQVASALLARTDIKVEIDGHTDGKGTDAYNQKLSDSRAKSVASYLVAQGVTQDRLTSKGFGKTMPIADNETDEGREKNRRVELKVLESASPVISVASKNNAVVILEPLAAHASEPGAGIPTSIGVLTHVPNPVEAGPTPTYKNQPSVAPEAPKPGPSWKAPAGSAAYAAPEEAAHTMPMPKASAAAPSTTVITSTGNTVSISNFSFVPDKLVVAAGTTVTWTNKDQTRHTVKFPDKDQTIAFGESFSRTFAKPGEYVYQCGIHASMKGTIVVK</sequence>
<gene>
    <name evidence="8" type="ORF">CJD38_11535</name>
</gene>
<feature type="signal peptide" evidence="6">
    <location>
        <begin position="1"/>
        <end position="25"/>
    </location>
</feature>
<feature type="region of interest" description="Disordered" evidence="5">
    <location>
        <begin position="224"/>
        <end position="271"/>
    </location>
</feature>
<dbReference type="AlphaFoldDB" id="A0A2T5MEE2"/>
<evidence type="ECO:0000256" key="5">
    <source>
        <dbReference type="SAM" id="MobiDB-lite"/>
    </source>
</evidence>
<dbReference type="InterPro" id="IPR006664">
    <property type="entry name" value="OMP_bac"/>
</dbReference>
<feature type="domain" description="OmpA-like" evidence="7">
    <location>
        <begin position="62"/>
        <end position="179"/>
    </location>
</feature>
<dbReference type="PRINTS" id="PR01021">
    <property type="entry name" value="OMPADOMAIN"/>
</dbReference>
<protein>
    <recommendedName>
        <fullName evidence="7">OmpA-like domain-containing protein</fullName>
    </recommendedName>
</protein>
<proteinExistence type="predicted"/>
<dbReference type="Gene3D" id="2.60.40.420">
    <property type="entry name" value="Cupredoxins - blue copper proteins"/>
    <property type="match status" value="1"/>
</dbReference>
<dbReference type="Gene3D" id="3.30.1330.60">
    <property type="entry name" value="OmpA-like domain"/>
    <property type="match status" value="1"/>
</dbReference>
<dbReference type="SUPFAM" id="SSF103088">
    <property type="entry name" value="OmpA-like"/>
    <property type="match status" value="1"/>
</dbReference>
<keyword evidence="9" id="KW-1185">Reference proteome</keyword>
<dbReference type="EMBL" id="QANS01000004">
    <property type="protein sequence ID" value="PTU30936.1"/>
    <property type="molecule type" value="Genomic_DNA"/>
</dbReference>
<dbReference type="GO" id="GO:0009279">
    <property type="term" value="C:cell outer membrane"/>
    <property type="evidence" value="ECO:0007669"/>
    <property type="project" value="UniProtKB-SubCell"/>
</dbReference>